<dbReference type="EMBL" id="DRUY01000244">
    <property type="protein sequence ID" value="HHI66329.1"/>
    <property type="molecule type" value="Genomic_DNA"/>
</dbReference>
<evidence type="ECO:0000256" key="3">
    <source>
        <dbReference type="ARBA" id="ARBA00022781"/>
    </source>
</evidence>
<keyword evidence="3 7" id="KW-0375">Hydrogen ion transport</keyword>
<keyword evidence="7" id="KW-0139">CF(1)</keyword>
<name>A0A7C5PCA9_9BACT</name>
<keyword evidence="7" id="KW-1003">Cell membrane</keyword>
<evidence type="ECO:0000313" key="8">
    <source>
        <dbReference type="EMBL" id="HHI66329.1"/>
    </source>
</evidence>
<evidence type="ECO:0000256" key="2">
    <source>
        <dbReference type="ARBA" id="ARBA00022448"/>
    </source>
</evidence>
<evidence type="ECO:0000256" key="5">
    <source>
        <dbReference type="ARBA" id="ARBA00023136"/>
    </source>
</evidence>
<evidence type="ECO:0000256" key="7">
    <source>
        <dbReference type="HAMAP-Rule" id="MF_01416"/>
    </source>
</evidence>
<sequence length="180" mass="20642">MSSNYVLAKRYARAFLSILKENKRNLQEVVDETKIILKSFRETGLDKVMLNPVLDLETKKEFIKPLKDKISSDIFTFLEFLIDKNRFSLLSFVLQSLEETLNEESGKIIANLEVAIPLTDELKSDFVEYFKKKFNAKTVEIVESVNEKIIGGFRAKIGDYLIDASIRGSLEKAKRLLLAN</sequence>
<evidence type="ECO:0000256" key="1">
    <source>
        <dbReference type="ARBA" id="ARBA00004370"/>
    </source>
</evidence>
<dbReference type="GO" id="GO:0045259">
    <property type="term" value="C:proton-transporting ATP synthase complex"/>
    <property type="evidence" value="ECO:0007669"/>
    <property type="project" value="UniProtKB-KW"/>
</dbReference>
<dbReference type="AlphaFoldDB" id="A0A7C5PCA9"/>
<comment type="caution">
    <text evidence="8">The sequence shown here is derived from an EMBL/GenBank/DDBJ whole genome shotgun (WGS) entry which is preliminary data.</text>
</comment>
<dbReference type="GO" id="GO:0046933">
    <property type="term" value="F:proton-transporting ATP synthase activity, rotational mechanism"/>
    <property type="evidence" value="ECO:0007669"/>
    <property type="project" value="UniProtKB-UniRule"/>
</dbReference>
<keyword evidence="2 7" id="KW-0813">Transport</keyword>
<dbReference type="InterPro" id="IPR000711">
    <property type="entry name" value="ATPase_OSCP/dsu"/>
</dbReference>
<dbReference type="HAMAP" id="MF_01416">
    <property type="entry name" value="ATP_synth_delta_bact"/>
    <property type="match status" value="1"/>
</dbReference>
<evidence type="ECO:0000256" key="6">
    <source>
        <dbReference type="ARBA" id="ARBA00023310"/>
    </source>
</evidence>
<dbReference type="InterPro" id="IPR026015">
    <property type="entry name" value="ATP_synth_OSCP/delta_N_sf"/>
</dbReference>
<dbReference type="PRINTS" id="PR00125">
    <property type="entry name" value="ATPASEDELTA"/>
</dbReference>
<comment type="function">
    <text evidence="7">This protein is part of the stalk that links CF(0) to CF(1). It either transmits conformational changes from CF(0) to CF(1) or is implicated in proton conduction.</text>
</comment>
<dbReference type="SUPFAM" id="SSF47928">
    <property type="entry name" value="N-terminal domain of the delta subunit of the F1F0-ATP synthase"/>
    <property type="match status" value="1"/>
</dbReference>
<gene>
    <name evidence="7 8" type="primary">atpH</name>
    <name evidence="8" type="ORF">ENL70_07265</name>
</gene>
<proteinExistence type="inferred from homology"/>
<dbReference type="PANTHER" id="PTHR11910">
    <property type="entry name" value="ATP SYNTHASE DELTA CHAIN"/>
    <property type="match status" value="1"/>
</dbReference>
<organism evidence="8">
    <name type="scientific">Thermodesulfobium narugense</name>
    <dbReference type="NCBI Taxonomy" id="184064"/>
    <lineage>
        <taxon>Bacteria</taxon>
        <taxon>Pseudomonadati</taxon>
        <taxon>Thermodesulfobiota</taxon>
        <taxon>Thermodesulfobiia</taxon>
        <taxon>Thermodesulfobiales</taxon>
        <taxon>Thermodesulfobiaceae</taxon>
        <taxon>Thermodesulfobium</taxon>
    </lineage>
</organism>
<comment type="subcellular location">
    <subcellularLocation>
        <location evidence="7">Cell membrane</location>
        <topology evidence="7">Peripheral membrane protein</topology>
    </subcellularLocation>
    <subcellularLocation>
        <location evidence="1">Membrane</location>
    </subcellularLocation>
</comment>
<evidence type="ECO:0000256" key="4">
    <source>
        <dbReference type="ARBA" id="ARBA00023065"/>
    </source>
</evidence>
<dbReference type="GO" id="GO:0005886">
    <property type="term" value="C:plasma membrane"/>
    <property type="evidence" value="ECO:0007669"/>
    <property type="project" value="UniProtKB-SubCell"/>
</dbReference>
<accession>A0A7C5PCA9</accession>
<comment type="similarity">
    <text evidence="7">Belongs to the ATPase delta chain family.</text>
</comment>
<comment type="function">
    <text evidence="7">F(1)F(0) ATP synthase produces ATP from ADP in the presence of a proton or sodium gradient. F-type ATPases consist of two structural domains, F(1) containing the extramembraneous catalytic core and F(0) containing the membrane proton channel, linked together by a central stalk and a peripheral stalk. During catalysis, ATP synthesis in the catalytic domain of F(1) is coupled via a rotary mechanism of the central stalk subunits to proton translocation.</text>
</comment>
<keyword evidence="6 7" id="KW-0066">ATP synthesis</keyword>
<keyword evidence="5 7" id="KW-0472">Membrane</keyword>
<protein>
    <recommendedName>
        <fullName evidence="7">ATP synthase subunit delta</fullName>
    </recommendedName>
    <alternativeName>
        <fullName evidence="7">ATP synthase F(1) sector subunit delta</fullName>
    </alternativeName>
    <alternativeName>
        <fullName evidence="7">F-type ATPase subunit delta</fullName>
        <shortName evidence="7">F-ATPase subunit delta</shortName>
    </alternativeName>
</protein>
<dbReference type="Gene3D" id="1.10.520.20">
    <property type="entry name" value="N-terminal domain of the delta subunit of the F1F0-ATP synthase"/>
    <property type="match status" value="1"/>
</dbReference>
<keyword evidence="4 7" id="KW-0406">Ion transport</keyword>
<dbReference type="NCBIfam" id="TIGR01145">
    <property type="entry name" value="ATP_synt_delta"/>
    <property type="match status" value="1"/>
</dbReference>
<dbReference type="Pfam" id="PF00213">
    <property type="entry name" value="OSCP"/>
    <property type="match status" value="1"/>
</dbReference>
<reference evidence="8" key="1">
    <citation type="journal article" date="2020" name="mSystems">
        <title>Genome- and Community-Level Interaction Insights into Carbon Utilization and Element Cycling Functions of Hydrothermarchaeota in Hydrothermal Sediment.</title>
        <authorList>
            <person name="Zhou Z."/>
            <person name="Liu Y."/>
            <person name="Xu W."/>
            <person name="Pan J."/>
            <person name="Luo Z.H."/>
            <person name="Li M."/>
        </authorList>
    </citation>
    <scope>NUCLEOTIDE SEQUENCE [LARGE SCALE GENOMIC DNA]</scope>
    <source>
        <strain evidence="8">SpSt-1019</strain>
    </source>
</reference>